<dbReference type="PANTHER" id="PTHR12302">
    <property type="entry name" value="EBNA2 BINDING PROTEIN P100"/>
    <property type="match status" value="1"/>
</dbReference>
<feature type="domain" description="TNase-like" evidence="5">
    <location>
        <begin position="46"/>
        <end position="176"/>
    </location>
</feature>
<feature type="signal peptide" evidence="4">
    <location>
        <begin position="1"/>
        <end position="25"/>
    </location>
</feature>
<evidence type="ECO:0000259" key="5">
    <source>
        <dbReference type="PROSITE" id="PS50830"/>
    </source>
</evidence>
<keyword evidence="7" id="KW-1185">Reference proteome</keyword>
<keyword evidence="1" id="KW-0540">Nuclease</keyword>
<dbReference type="EMBL" id="JAFIRA010000038">
    <property type="protein sequence ID" value="MCJ2543854.1"/>
    <property type="molecule type" value="Genomic_DNA"/>
</dbReference>
<dbReference type="Pfam" id="PF00565">
    <property type="entry name" value="SNase"/>
    <property type="match status" value="1"/>
</dbReference>
<keyword evidence="4" id="KW-0732">Signal</keyword>
<dbReference type="PANTHER" id="PTHR12302:SF3">
    <property type="entry name" value="SERINE_THREONINE-PROTEIN KINASE 31"/>
    <property type="match status" value="1"/>
</dbReference>
<dbReference type="PROSITE" id="PS50830">
    <property type="entry name" value="TNASE_3"/>
    <property type="match status" value="1"/>
</dbReference>
<keyword evidence="2" id="KW-0255">Endonuclease</keyword>
<sequence>MFQRVALGSAALGLLLAVQVMPSHGFGEPRVVPDTSFYFDNHRFDRYPDAIVVRVVDGETLVVQIQGEQKMRLIKLAGIEGISSEENPYHQQAIELMRERILYRTVKLEGDKLLRNEDATGLVEAYVWLEGHQMNAMLVRNGLARIVPYSHNIKYDSYYGGLQERAQQDRLGIWSRF</sequence>
<dbReference type="SUPFAM" id="SSF50199">
    <property type="entry name" value="Staphylococcal nuclease"/>
    <property type="match status" value="1"/>
</dbReference>
<reference evidence="6" key="1">
    <citation type="submission" date="2021-02" db="EMBL/GenBank/DDBJ databases">
        <title>The CRISPR/cas machinery reduction and long-range gene transfer in the hot spring cyanobacterium Synechococcus.</title>
        <authorList>
            <person name="Dvorak P."/>
            <person name="Jahodarova E."/>
            <person name="Hasler P."/>
            <person name="Poulickova A."/>
        </authorList>
    </citation>
    <scope>NUCLEOTIDE SEQUENCE</scope>
    <source>
        <strain evidence="6">Rupite</strain>
    </source>
</reference>
<evidence type="ECO:0000256" key="3">
    <source>
        <dbReference type="ARBA" id="ARBA00022801"/>
    </source>
</evidence>
<evidence type="ECO:0000256" key="4">
    <source>
        <dbReference type="SAM" id="SignalP"/>
    </source>
</evidence>
<proteinExistence type="predicted"/>
<evidence type="ECO:0000256" key="2">
    <source>
        <dbReference type="ARBA" id="ARBA00022759"/>
    </source>
</evidence>
<comment type="caution">
    <text evidence="6">The sequence shown here is derived from an EMBL/GenBank/DDBJ whole genome shotgun (WGS) entry which is preliminary data.</text>
</comment>
<evidence type="ECO:0000256" key="1">
    <source>
        <dbReference type="ARBA" id="ARBA00022722"/>
    </source>
</evidence>
<evidence type="ECO:0000313" key="6">
    <source>
        <dbReference type="EMBL" id="MCJ2543854.1"/>
    </source>
</evidence>
<organism evidence="6 7">
    <name type="scientific">Thermostichus vulcanus str. 'Rupite'</name>
    <dbReference type="NCBI Taxonomy" id="2813851"/>
    <lineage>
        <taxon>Bacteria</taxon>
        <taxon>Bacillati</taxon>
        <taxon>Cyanobacteriota</taxon>
        <taxon>Cyanophyceae</taxon>
        <taxon>Thermostichales</taxon>
        <taxon>Thermostichaceae</taxon>
        <taxon>Thermostichus</taxon>
    </lineage>
</organism>
<dbReference type="InterPro" id="IPR035437">
    <property type="entry name" value="SNase_OB-fold_sf"/>
</dbReference>
<feature type="chain" id="PRO_5046309603" evidence="4">
    <location>
        <begin position="26"/>
        <end position="177"/>
    </location>
</feature>
<dbReference type="RefSeq" id="WP_244351810.1">
    <property type="nucleotide sequence ID" value="NZ_JAFIRA010000038.1"/>
</dbReference>
<dbReference type="Proteomes" id="UP000830835">
    <property type="component" value="Unassembled WGS sequence"/>
</dbReference>
<dbReference type="Gene3D" id="2.40.50.90">
    <property type="match status" value="1"/>
</dbReference>
<accession>A0ABT0CDP8</accession>
<keyword evidence="3" id="KW-0378">Hydrolase</keyword>
<gene>
    <name evidence="6" type="ORF">JX360_13245</name>
</gene>
<name>A0ABT0CDP8_THEVL</name>
<dbReference type="InterPro" id="IPR016071">
    <property type="entry name" value="Staphylococal_nuclease_OB-fold"/>
</dbReference>
<evidence type="ECO:0000313" key="7">
    <source>
        <dbReference type="Proteomes" id="UP000830835"/>
    </source>
</evidence>
<protein>
    <submittedName>
        <fullName evidence="6">Thermonuclease family protein</fullName>
    </submittedName>
</protein>
<dbReference type="SMART" id="SM00318">
    <property type="entry name" value="SNc"/>
    <property type="match status" value="1"/>
</dbReference>